<evidence type="ECO:0000313" key="1">
    <source>
        <dbReference type="EMBL" id="QBY46213.1"/>
    </source>
</evidence>
<dbReference type="RefSeq" id="WP_026824243.1">
    <property type="nucleotide sequence ID" value="NZ_CP038617.1"/>
</dbReference>
<dbReference type="AlphaFoldDB" id="A0A4V1BXM5"/>
<dbReference type="GeneID" id="39751660"/>
<dbReference type="SUPFAM" id="SSF69279">
    <property type="entry name" value="Phage tail proteins"/>
    <property type="match status" value="1"/>
</dbReference>
<dbReference type="PANTHER" id="PTHR35862:SF3">
    <property type="entry name" value="FELS-2 PROPHAGE PROTEIN"/>
    <property type="match status" value="1"/>
</dbReference>
<dbReference type="KEGG" id="ans:ArsFIN_48240"/>
<geneLocation type="plasmid" evidence="1">
    <name>pArsFIN5</name>
</geneLocation>
<evidence type="ECO:0000313" key="2">
    <source>
        <dbReference type="EMBL" id="WGM08265.1"/>
    </source>
</evidence>
<geneLocation type="plasmid" evidence="3">
    <name>parsfin5</name>
</geneLocation>
<dbReference type="Proteomes" id="UP001177592">
    <property type="component" value="Plasmid paNv_CAN2"/>
</dbReference>
<dbReference type="EMBL" id="CP123525">
    <property type="protein sequence ID" value="WGM08265.1"/>
    <property type="molecule type" value="Genomic_DNA"/>
</dbReference>
<reference evidence="1 3" key="1">
    <citation type="submission" date="2019-03" db="EMBL/GenBank/DDBJ databases">
        <title>Long-read sequencing reveals hyperdense prophage content in a complex bacterial symbiont genome.</title>
        <authorList>
            <person name="Frost C.L."/>
            <person name="Siozios S."/>
            <person name="Nadal-Jimenez P."/>
            <person name="Brockhurst M.A."/>
            <person name="King K.C."/>
            <person name="Darby A.C."/>
            <person name="Hurst G.D.D."/>
        </authorList>
    </citation>
    <scope>NUCLEOTIDE SEQUENCE [LARGE SCALE GENOMIC DNA]</scope>
    <source>
        <strain evidence="1 3">FIN</strain>
        <plasmid evidence="3">parsfin5</plasmid>
        <plasmid evidence="1">pArsFIN5</plasmid>
    </source>
</reference>
<dbReference type="Pfam" id="PF05954">
    <property type="entry name" value="Phage_GPD"/>
    <property type="match status" value="1"/>
</dbReference>
<evidence type="ECO:0000313" key="4">
    <source>
        <dbReference type="Proteomes" id="UP001177592"/>
    </source>
</evidence>
<organism evidence="1 3">
    <name type="scientific">Arsenophonus nasoniae</name>
    <name type="common">son-killer infecting Nasonia vitripennis</name>
    <dbReference type="NCBI Taxonomy" id="638"/>
    <lineage>
        <taxon>Bacteria</taxon>
        <taxon>Pseudomonadati</taxon>
        <taxon>Pseudomonadota</taxon>
        <taxon>Gammaproteobacteria</taxon>
        <taxon>Enterobacterales</taxon>
        <taxon>Morganellaceae</taxon>
        <taxon>Arsenophonus</taxon>
    </lineage>
</organism>
<dbReference type="Proteomes" id="UP000295134">
    <property type="component" value="Plasmid pArsFIN5"/>
</dbReference>
<proteinExistence type="predicted"/>
<gene>
    <name evidence="1" type="ORF">ArsFIN_48240</name>
    <name evidence="2" type="ORF">QE258_22785</name>
</gene>
<dbReference type="Gene3D" id="3.55.50.10">
    <property type="entry name" value="Baseplate protein-like domains"/>
    <property type="match status" value="1"/>
</dbReference>
<evidence type="ECO:0000313" key="3">
    <source>
        <dbReference type="Proteomes" id="UP000295134"/>
    </source>
</evidence>
<keyword evidence="4" id="KW-1185">Reference proteome</keyword>
<dbReference type="EMBL" id="CP038617">
    <property type="protein sequence ID" value="QBY46213.1"/>
    <property type="molecule type" value="Genomic_DNA"/>
</dbReference>
<dbReference type="Gene3D" id="4.10.220.110">
    <property type="match status" value="1"/>
</dbReference>
<dbReference type="Gene3D" id="2.30.110.50">
    <property type="match status" value="1"/>
</dbReference>
<geneLocation type="plasmid" evidence="2 4">
    <name>paNv_CAN2</name>
</geneLocation>
<name>A0A4V1BXM5_9GAMM</name>
<accession>A0A4V1BXM5</accession>
<sequence>MRFFNTENIPAFALTAGSKNINSLIEGRLMSLTLTDNRGFEADQLDIELDDSDGKLALPRRGETLTLALGWKNESLIPKGKFIVDEIEYSGTPDRLTLRARSADFRATLNTRREASYHHKTLEDIVTTLASRNQLTPCIDATFKPIRIAHIDQTNESDGAFLTRLGQQEGALATVKNDQLLFLQQGKSQTASGKRIPTMTLSRKDGDNYSFSLADRSAYTGVIASWLDTQQPEKKHTVKIARKKPSASTKNKQGDYFIGEDGNVLVLSHTYANRANAARAAKATWAKIQRGIARFSIHLAKGRADIYPETPINVRGFKPQIDNAEWIVVKVTHNLNDKGFTTALEMEVKITDLEMKSH</sequence>
<dbReference type="PANTHER" id="PTHR35862">
    <property type="entry name" value="FELS-2 PROPHAGE PROTEIN"/>
    <property type="match status" value="1"/>
</dbReference>
<dbReference type="InterPro" id="IPR052726">
    <property type="entry name" value="Phage_Baseplate_Hub"/>
</dbReference>
<protein>
    <submittedName>
        <fullName evidence="2">Phage late control D family protein</fullName>
    </submittedName>
    <submittedName>
        <fullName evidence="1">Phage late control gene D protein (GPD)</fullName>
    </submittedName>
</protein>
<reference evidence="2" key="2">
    <citation type="submission" date="2023-04" db="EMBL/GenBank/DDBJ databases">
        <title>Genome dynamics across the evolutionary transition to endosymbiosis.</title>
        <authorList>
            <person name="Siozios S."/>
            <person name="Nadal-Jimenez P."/>
            <person name="Azagi T."/>
            <person name="Sprong H."/>
            <person name="Frost C.L."/>
            <person name="Parratt S.R."/>
            <person name="Taylor G."/>
            <person name="Brettell L."/>
            <person name="Lew K.C."/>
            <person name="Croft L."/>
            <person name="King K.C."/>
            <person name="Brockhurst M.A."/>
            <person name="Hypsa V."/>
            <person name="Novakova E."/>
            <person name="Darby A.C."/>
            <person name="Hurst G.D.D."/>
        </authorList>
    </citation>
    <scope>NUCLEOTIDE SEQUENCE</scope>
    <source>
        <strain evidence="2">ANv_CAN</strain>
        <plasmid evidence="2">paNv_CAN2</plasmid>
    </source>
</reference>
<keyword evidence="1" id="KW-0614">Plasmid</keyword>